<dbReference type="FunFam" id="3.30.740.10:FF:000002">
    <property type="entry name" value="Dynein light chain"/>
    <property type="match status" value="1"/>
</dbReference>
<dbReference type="GO" id="GO:0030286">
    <property type="term" value="C:dynein complex"/>
    <property type="evidence" value="ECO:0007669"/>
    <property type="project" value="UniProtKB-KW"/>
</dbReference>
<dbReference type="Gene3D" id="3.30.740.10">
    <property type="entry name" value="Protein Inhibitor Of Neuronal Nitric Oxide Synthase"/>
    <property type="match status" value="1"/>
</dbReference>
<comment type="subcellular location">
    <subcellularLocation>
        <location evidence="1">Cytoplasm</location>
        <location evidence="1">Cytoskeleton</location>
        <location evidence="1">Cilium axoneme</location>
    </subcellularLocation>
</comment>
<keyword evidence="8" id="KW-0206">Cytoskeleton</keyword>
<evidence type="ECO:0000313" key="12">
    <source>
        <dbReference type="EMBL" id="EST46051.1"/>
    </source>
</evidence>
<dbReference type="Pfam" id="PF01221">
    <property type="entry name" value="Dynein_light"/>
    <property type="match status" value="1"/>
</dbReference>
<gene>
    <name evidence="12" type="ORF">SS50377_14041</name>
    <name evidence="13" type="ORF">SS50377_24399</name>
</gene>
<dbReference type="Proteomes" id="UP000018208">
    <property type="component" value="Unassembled WGS sequence"/>
</dbReference>
<evidence type="ECO:0000256" key="2">
    <source>
        <dbReference type="ARBA" id="ARBA00011655"/>
    </source>
</evidence>
<dbReference type="GO" id="GO:0005930">
    <property type="term" value="C:axoneme"/>
    <property type="evidence" value="ECO:0007669"/>
    <property type="project" value="UniProtKB-SubCell"/>
</dbReference>
<comment type="subunit">
    <text evidence="2">Consists of at least two heavy chains and a number of intermediate and light chains.</text>
</comment>
<reference evidence="12 13" key="1">
    <citation type="journal article" date="2014" name="PLoS Genet.">
        <title>The Genome of Spironucleus salmonicida Highlights a Fish Pathogen Adapted to Fluctuating Environments.</title>
        <authorList>
            <person name="Xu F."/>
            <person name="Jerlstrom-Hultqvist J."/>
            <person name="Einarsson E."/>
            <person name="Astvaldsson A."/>
            <person name="Svard S.G."/>
            <person name="Andersson J.O."/>
        </authorList>
    </citation>
    <scope>NUCLEOTIDE SEQUENCE</scope>
    <source>
        <strain evidence="13">ATCC 50377</strain>
    </source>
</reference>
<evidence type="ECO:0000256" key="1">
    <source>
        <dbReference type="ARBA" id="ARBA00004430"/>
    </source>
</evidence>
<evidence type="ECO:0000313" key="13">
    <source>
        <dbReference type="EMBL" id="KAH0574441.1"/>
    </source>
</evidence>
<evidence type="ECO:0000256" key="4">
    <source>
        <dbReference type="ARBA" id="ARBA00022701"/>
    </source>
</evidence>
<sequence>MSDDEDDYLKSMNYPLVIDCDMPEEERVDALEFCVTACEKFPTDPSQCAKVIKDQLDKKFGQSFHVCVGTAYGFAVDNELHHKLHMAYGLLGVLAFKG</sequence>
<proteinExistence type="predicted"/>
<evidence type="ECO:0000256" key="8">
    <source>
        <dbReference type="ARBA" id="ARBA00023212"/>
    </source>
</evidence>
<accession>V6LQS0</accession>
<dbReference type="SMART" id="SM01375">
    <property type="entry name" value="Dynein_light"/>
    <property type="match status" value="1"/>
</dbReference>
<keyword evidence="9" id="KW-0966">Cell projection</keyword>
<dbReference type="EMBL" id="KI546085">
    <property type="protein sequence ID" value="EST46051.1"/>
    <property type="molecule type" value="Genomic_DNA"/>
</dbReference>
<organism evidence="12">
    <name type="scientific">Spironucleus salmonicida</name>
    <dbReference type="NCBI Taxonomy" id="348837"/>
    <lineage>
        <taxon>Eukaryota</taxon>
        <taxon>Metamonada</taxon>
        <taxon>Diplomonadida</taxon>
        <taxon>Hexamitidae</taxon>
        <taxon>Hexamitinae</taxon>
        <taxon>Spironucleus</taxon>
    </lineage>
</organism>
<dbReference type="OrthoDB" id="6506078at2759"/>
<dbReference type="VEuPathDB" id="GiardiaDB:SS50377_24399"/>
<keyword evidence="6" id="KW-0969">Cilium</keyword>
<dbReference type="CDD" id="cd21453">
    <property type="entry name" value="DLC-like_DNAL4"/>
    <property type="match status" value="1"/>
</dbReference>
<evidence type="ECO:0000256" key="10">
    <source>
        <dbReference type="ARBA" id="ARBA00057688"/>
    </source>
</evidence>
<evidence type="ECO:0000256" key="6">
    <source>
        <dbReference type="ARBA" id="ARBA00023069"/>
    </source>
</evidence>
<keyword evidence="4" id="KW-0493">Microtubule</keyword>
<evidence type="ECO:0000313" key="14">
    <source>
        <dbReference type="Proteomes" id="UP000018208"/>
    </source>
</evidence>
<name>V6LQS0_9EUKA</name>
<protein>
    <recommendedName>
        <fullName evidence="11">Dynein axonemal light chain 4</fullName>
    </recommendedName>
</protein>
<dbReference type="InterPro" id="IPR037177">
    <property type="entry name" value="DLC_sf"/>
</dbReference>
<dbReference type="SUPFAM" id="SSF54648">
    <property type="entry name" value="DLC"/>
    <property type="match status" value="1"/>
</dbReference>
<keyword evidence="5" id="KW-0243">Dynein</keyword>
<evidence type="ECO:0000256" key="5">
    <source>
        <dbReference type="ARBA" id="ARBA00023017"/>
    </source>
</evidence>
<reference evidence="13" key="2">
    <citation type="submission" date="2020-12" db="EMBL/GenBank/DDBJ databases">
        <title>New Spironucleus salmonicida genome in near-complete chromosomes.</title>
        <authorList>
            <person name="Xu F."/>
            <person name="Kurt Z."/>
            <person name="Jimenez-Gonzalez A."/>
            <person name="Astvaldsson A."/>
            <person name="Andersson J.O."/>
            <person name="Svard S.G."/>
        </authorList>
    </citation>
    <scope>NUCLEOTIDE SEQUENCE</scope>
    <source>
        <strain evidence="13">ATCC 50377</strain>
    </source>
</reference>
<dbReference type="InterPro" id="IPR001372">
    <property type="entry name" value="Dynein_light_chain_typ-1/2"/>
</dbReference>
<evidence type="ECO:0000256" key="3">
    <source>
        <dbReference type="ARBA" id="ARBA00022490"/>
    </source>
</evidence>
<keyword evidence="7" id="KW-0505">Motor protein</keyword>
<evidence type="ECO:0000256" key="7">
    <source>
        <dbReference type="ARBA" id="ARBA00023175"/>
    </source>
</evidence>
<keyword evidence="14" id="KW-1185">Reference proteome</keyword>
<keyword evidence="3" id="KW-0963">Cytoplasm</keyword>
<evidence type="ECO:0000256" key="9">
    <source>
        <dbReference type="ARBA" id="ARBA00023273"/>
    </source>
</evidence>
<comment type="function">
    <text evidence="10">Force generating protein of respiratory cilia. Produces force towards the minus ends of microtubules. Dynein has ATPase activity.</text>
</comment>
<dbReference type="AlphaFoldDB" id="V6LQS0"/>
<dbReference type="GO" id="GO:0005874">
    <property type="term" value="C:microtubule"/>
    <property type="evidence" value="ECO:0007669"/>
    <property type="project" value="UniProtKB-KW"/>
</dbReference>
<dbReference type="EMBL" id="AUWU02000004">
    <property type="protein sequence ID" value="KAH0574441.1"/>
    <property type="molecule type" value="Genomic_DNA"/>
</dbReference>
<dbReference type="GO" id="GO:0007017">
    <property type="term" value="P:microtubule-based process"/>
    <property type="evidence" value="ECO:0007669"/>
    <property type="project" value="InterPro"/>
</dbReference>
<evidence type="ECO:0000256" key="11">
    <source>
        <dbReference type="ARBA" id="ARBA00069494"/>
    </source>
</evidence>